<keyword evidence="3 6" id="KW-0547">Nucleotide-binding</keyword>
<dbReference type="PROSITE" id="PS50051">
    <property type="entry name" value="MCM_2"/>
    <property type="match status" value="1"/>
</dbReference>
<dbReference type="AlphaFoldDB" id="M0DCA9"/>
<comment type="similarity">
    <text evidence="1 6">Belongs to the MCM family.</text>
</comment>
<name>M0DCA9_9EURY</name>
<dbReference type="InterPro" id="IPR048907">
    <property type="entry name" value="WHD_MCM_arc"/>
</dbReference>
<evidence type="ECO:0000313" key="8">
    <source>
        <dbReference type="EMBL" id="ELZ32382.1"/>
    </source>
</evidence>
<dbReference type="PRINTS" id="PR01657">
    <property type="entry name" value="MCMFAMILY"/>
</dbReference>
<dbReference type="InterPro" id="IPR031327">
    <property type="entry name" value="MCM"/>
</dbReference>
<evidence type="ECO:0000256" key="3">
    <source>
        <dbReference type="ARBA" id="ARBA00022741"/>
    </source>
</evidence>
<dbReference type="InterPro" id="IPR041562">
    <property type="entry name" value="MCM_lid"/>
</dbReference>
<dbReference type="EMBL" id="AOJD01000081">
    <property type="protein sequence ID" value="ELZ32382.1"/>
    <property type="molecule type" value="Genomic_DNA"/>
</dbReference>
<dbReference type="GO" id="GO:0042555">
    <property type="term" value="C:MCM complex"/>
    <property type="evidence" value="ECO:0007669"/>
    <property type="project" value="TreeGrafter"/>
</dbReference>
<evidence type="ECO:0000313" key="9">
    <source>
        <dbReference type="Proteomes" id="UP000011523"/>
    </source>
</evidence>
<evidence type="ECO:0000256" key="2">
    <source>
        <dbReference type="ARBA" id="ARBA00022705"/>
    </source>
</evidence>
<dbReference type="Proteomes" id="UP000011523">
    <property type="component" value="Unassembled WGS sequence"/>
</dbReference>
<proteinExistence type="inferred from homology"/>
<dbReference type="InterPro" id="IPR001208">
    <property type="entry name" value="MCM_dom"/>
</dbReference>
<dbReference type="GO" id="GO:0003697">
    <property type="term" value="F:single-stranded DNA binding"/>
    <property type="evidence" value="ECO:0007669"/>
    <property type="project" value="TreeGrafter"/>
</dbReference>
<dbReference type="Gene3D" id="1.10.10.10">
    <property type="entry name" value="Winged helix-like DNA-binding domain superfamily/Winged helix DNA-binding domain"/>
    <property type="match status" value="1"/>
</dbReference>
<accession>M0DCA9</accession>
<dbReference type="SMART" id="SM00350">
    <property type="entry name" value="MCM"/>
    <property type="match status" value="1"/>
</dbReference>
<dbReference type="Pfam" id="PF21120">
    <property type="entry name" value="WHD_MCM_arc"/>
    <property type="match status" value="1"/>
</dbReference>
<evidence type="ECO:0000256" key="6">
    <source>
        <dbReference type="RuleBase" id="RU004070"/>
    </source>
</evidence>
<comment type="caution">
    <text evidence="8">The sequence shown here is derived from an EMBL/GenBank/DDBJ whole genome shotgun (WGS) entry which is preliminary data.</text>
</comment>
<evidence type="ECO:0000256" key="5">
    <source>
        <dbReference type="ARBA" id="ARBA00023125"/>
    </source>
</evidence>
<dbReference type="PANTHER" id="PTHR11630">
    <property type="entry name" value="DNA REPLICATION LICENSING FACTOR MCM FAMILY MEMBER"/>
    <property type="match status" value="1"/>
</dbReference>
<sequence length="317" mass="34677">MKAGALPIADRGLAVIDNLDDLDNDVMGALTEPMEQQQITISKASIHESVNTRVGVLAAGSPKYGRFDQYEPIGDQLDVDNQSLTLFDLVFTVTDNPNPETDKRTADHVLDINQVGELREVGADPDPAESVDAPVETQIIQKHIATARHLHPVLTDEAKDHITEFYVDLRSKGADEDAPVPVTARKLEALVRLSEASARIRLSETVEGEDAERATEIVESCLKDIGIDPDTGQFDADVVETGSAESQREQIKNITSLIADIEQEYEEGAPVDDVLDRAGEIGMDPGKAEVEIEKLRTKGKVYEPKQGHLRTSDYGTR</sequence>
<organism evidence="8 9">
    <name type="scientific">Halorubrum tebenquichense DSM 14210</name>
    <dbReference type="NCBI Taxonomy" id="1227485"/>
    <lineage>
        <taxon>Archaea</taxon>
        <taxon>Methanobacteriati</taxon>
        <taxon>Methanobacteriota</taxon>
        <taxon>Stenosarchaea group</taxon>
        <taxon>Halobacteria</taxon>
        <taxon>Halobacteriales</taxon>
        <taxon>Haloferacaceae</taxon>
        <taxon>Halorubrum</taxon>
    </lineage>
</organism>
<keyword evidence="9" id="KW-1185">Reference proteome</keyword>
<evidence type="ECO:0000259" key="7">
    <source>
        <dbReference type="PROSITE" id="PS50051"/>
    </source>
</evidence>
<dbReference type="InterPro" id="IPR027417">
    <property type="entry name" value="P-loop_NTPase"/>
</dbReference>
<dbReference type="InterPro" id="IPR036388">
    <property type="entry name" value="WH-like_DNA-bd_sf"/>
</dbReference>
<reference evidence="8 9" key="1">
    <citation type="journal article" date="2014" name="PLoS Genet.">
        <title>Phylogenetically driven sequencing of extremely halophilic archaea reveals strategies for static and dynamic osmo-response.</title>
        <authorList>
            <person name="Becker E.A."/>
            <person name="Seitzer P.M."/>
            <person name="Tritt A."/>
            <person name="Larsen D."/>
            <person name="Krusor M."/>
            <person name="Yao A.I."/>
            <person name="Wu D."/>
            <person name="Madern D."/>
            <person name="Eisen J.A."/>
            <person name="Darling A.E."/>
            <person name="Facciotti M.T."/>
        </authorList>
    </citation>
    <scope>NUCLEOTIDE SEQUENCE [LARGE SCALE GENOMIC DNA]</scope>
    <source>
        <strain evidence="8 9">DSM 14210</strain>
    </source>
</reference>
<dbReference type="Gene3D" id="3.40.50.300">
    <property type="entry name" value="P-loop containing nucleotide triphosphate hydrolases"/>
    <property type="match status" value="1"/>
</dbReference>
<protein>
    <submittedName>
        <fullName evidence="8">MCM family protein</fullName>
    </submittedName>
</protein>
<dbReference type="GO" id="GO:0006260">
    <property type="term" value="P:DNA replication"/>
    <property type="evidence" value="ECO:0007669"/>
    <property type="project" value="UniProtKB-KW"/>
</dbReference>
<dbReference type="Pfam" id="PF00493">
    <property type="entry name" value="MCM"/>
    <property type="match status" value="1"/>
</dbReference>
<evidence type="ECO:0000256" key="1">
    <source>
        <dbReference type="ARBA" id="ARBA00008010"/>
    </source>
</evidence>
<dbReference type="Pfam" id="PF17855">
    <property type="entry name" value="MCM_lid"/>
    <property type="match status" value="1"/>
</dbReference>
<keyword evidence="2" id="KW-0235">DNA replication</keyword>
<dbReference type="GO" id="GO:0017116">
    <property type="term" value="F:single-stranded DNA helicase activity"/>
    <property type="evidence" value="ECO:0007669"/>
    <property type="project" value="TreeGrafter"/>
</dbReference>
<feature type="domain" description="MCM C-terminal AAA(+) ATPase" evidence="7">
    <location>
        <begin position="1"/>
        <end position="109"/>
    </location>
</feature>
<dbReference type="PATRIC" id="fig|1227485.3.peg.3055"/>
<keyword evidence="5 6" id="KW-0238">DNA-binding</keyword>
<keyword evidence="4 6" id="KW-0067">ATP-binding</keyword>
<dbReference type="PANTHER" id="PTHR11630:SF66">
    <property type="entry name" value="DNA REPLICATION LICENSING FACTOR MCM4"/>
    <property type="match status" value="1"/>
</dbReference>
<gene>
    <name evidence="8" type="ORF">C472_15649</name>
</gene>
<evidence type="ECO:0000256" key="4">
    <source>
        <dbReference type="ARBA" id="ARBA00022840"/>
    </source>
</evidence>
<dbReference type="SUPFAM" id="SSF52540">
    <property type="entry name" value="P-loop containing nucleoside triphosphate hydrolases"/>
    <property type="match status" value="1"/>
</dbReference>
<dbReference type="GO" id="GO:0005524">
    <property type="term" value="F:ATP binding"/>
    <property type="evidence" value="ECO:0007669"/>
    <property type="project" value="UniProtKB-KW"/>
</dbReference>